<dbReference type="RefSeq" id="WP_134524032.1">
    <property type="nucleotide sequence ID" value="NZ_SOHH01000073.1"/>
</dbReference>
<keyword evidence="4" id="KW-0326">Glycosidase</keyword>
<evidence type="ECO:0000256" key="2">
    <source>
        <dbReference type="ARBA" id="ARBA00012755"/>
    </source>
</evidence>
<evidence type="ECO:0000259" key="6">
    <source>
        <dbReference type="Pfam" id="PF16875"/>
    </source>
</evidence>
<dbReference type="InterPro" id="IPR050985">
    <property type="entry name" value="Alpha-glycosidase_related"/>
</dbReference>
<sequence length="714" mass="76326">MVHQLRAAGTSIVLDARGTGVPVVVHWGGDLGALSAAELVVVADSAVPAIPPSSVDIPLRLSLLPTPREGWSGRPGLTGFRVGTGAAALEFRLAEVRPSGPLALAILLTDAAAGLDLRTELELSVQGVLRLRHTLTNSGGSAFELGSLGVTLPVPDRAAELLDFTGLWSHERRPQRSILGQGVWSRESRHGRPGHDDAFLTVAGTPGFGFRAGEVWATHLAWSGDKHTWAERSPLGQATLGGSELLAPGELSLAAGEMYTSPWTVAVYSAAGLDGLSARLHPWIRSWSTLRAPGPVPAGRPRPVVLNTWEAVYFDHDLPTLTRLADVAARVGVERFVLDDGWFTGRSDERRALGDWFVDAAAWPDGLHPLIDHVRGAGLDFGLWVEPEMVSLDSDLARQHPDWVLGTDGSPTWRFQRVLDLDNPDAFAWLLARLDALLTEYPIGYLKWDHNRDLLAGSAHRQTAALYRLIDAVRAAHPGVEIESCASGGARIDLGILERVDRVWTSDTNDPLERQLIQRYTGVLVPPEYLGGHLGAATAHTTGRTADLGFRLATALFGSAGIEWDLTEANEDELDTIADWVARYKALRPLLHSGTVVRADASDPALELHGVVSDDRSSGVFAYVALAAPRAAVPAPLRFPGLDPDRSYRVAPLALGSPPRTVQDAPPGWLAPGWLAPGGITLPGAVLALIGLPAPLLSPEQAALYTVDVVPAPQ</sequence>
<dbReference type="InterPro" id="IPR013780">
    <property type="entry name" value="Glyco_hydro_b"/>
</dbReference>
<dbReference type="GO" id="GO:0004557">
    <property type="term" value="F:alpha-galactosidase activity"/>
    <property type="evidence" value="ECO:0007669"/>
    <property type="project" value="UniProtKB-EC"/>
</dbReference>
<accession>A0A4R9B5K8</accession>
<dbReference type="Gene3D" id="2.70.98.60">
    <property type="entry name" value="alpha-galactosidase from lactobacil brevis"/>
    <property type="match status" value="1"/>
</dbReference>
<evidence type="ECO:0000313" key="8">
    <source>
        <dbReference type="Proteomes" id="UP000298313"/>
    </source>
</evidence>
<comment type="caution">
    <text evidence="7">The sequence shown here is derived from an EMBL/GenBank/DDBJ whole genome shotgun (WGS) entry which is preliminary data.</text>
</comment>
<dbReference type="InterPro" id="IPR017853">
    <property type="entry name" value="GH"/>
</dbReference>
<keyword evidence="3" id="KW-0378">Hydrolase</keyword>
<dbReference type="InterPro" id="IPR031705">
    <property type="entry name" value="Glyco_hydro_36_C"/>
</dbReference>
<dbReference type="PANTHER" id="PTHR43053">
    <property type="entry name" value="GLYCOSIDASE FAMILY 31"/>
    <property type="match status" value="1"/>
</dbReference>
<comment type="catalytic activity">
    <reaction evidence="1">
        <text>Hydrolysis of terminal, non-reducing alpha-D-galactose residues in alpha-D-galactosides, including galactose oligosaccharides, galactomannans and galactolipids.</text>
        <dbReference type="EC" id="3.2.1.22"/>
    </reaction>
</comment>
<dbReference type="SUPFAM" id="SSF51445">
    <property type="entry name" value="(Trans)glycosidases"/>
    <property type="match status" value="1"/>
</dbReference>
<dbReference type="InterPro" id="IPR013785">
    <property type="entry name" value="Aldolase_TIM"/>
</dbReference>
<dbReference type="Gene3D" id="3.20.20.70">
    <property type="entry name" value="Aldolase class I"/>
    <property type="match status" value="1"/>
</dbReference>
<keyword evidence="8" id="KW-1185">Reference proteome</keyword>
<dbReference type="InterPro" id="IPR000111">
    <property type="entry name" value="Glyco_hydro_27/36_CS"/>
</dbReference>
<gene>
    <name evidence="7" type="ORF">E3T48_10615</name>
</gene>
<proteinExistence type="predicted"/>
<evidence type="ECO:0000313" key="7">
    <source>
        <dbReference type="EMBL" id="TFD76023.1"/>
    </source>
</evidence>
<feature type="domain" description="Glycosyl hydrolase family 36 N-terminal" evidence="6">
    <location>
        <begin position="21"/>
        <end position="253"/>
    </location>
</feature>
<name>A0A4R9B5K8_9MICO</name>
<evidence type="ECO:0000259" key="5">
    <source>
        <dbReference type="Pfam" id="PF16874"/>
    </source>
</evidence>
<dbReference type="CDD" id="cd14791">
    <property type="entry name" value="GH36"/>
    <property type="match status" value="1"/>
</dbReference>
<dbReference type="Gene3D" id="2.60.40.1180">
    <property type="entry name" value="Golgi alpha-mannosidase II"/>
    <property type="match status" value="1"/>
</dbReference>
<dbReference type="PROSITE" id="PS00512">
    <property type="entry name" value="ALPHA_GALACTOSIDASE"/>
    <property type="match status" value="1"/>
</dbReference>
<dbReference type="Pfam" id="PF16875">
    <property type="entry name" value="Glyco_hydro_36N"/>
    <property type="match status" value="1"/>
</dbReference>
<feature type="domain" description="Glycosyl hydrolase family 36 C-terminal" evidence="5">
    <location>
        <begin position="611"/>
        <end position="705"/>
    </location>
</feature>
<protein>
    <recommendedName>
        <fullName evidence="2">alpha-galactosidase</fullName>
        <ecNumber evidence="2">3.2.1.22</ecNumber>
    </recommendedName>
</protein>
<dbReference type="PANTHER" id="PTHR43053:SF3">
    <property type="entry name" value="ALPHA-GALACTOSIDASE C-RELATED"/>
    <property type="match status" value="1"/>
</dbReference>
<dbReference type="Pfam" id="PF02065">
    <property type="entry name" value="Melibiase"/>
    <property type="match status" value="1"/>
</dbReference>
<evidence type="ECO:0000256" key="4">
    <source>
        <dbReference type="ARBA" id="ARBA00023295"/>
    </source>
</evidence>
<organism evidence="7 8">
    <name type="scientific">Cryobacterium fucosi</name>
    <dbReference type="NCBI Taxonomy" id="1259157"/>
    <lineage>
        <taxon>Bacteria</taxon>
        <taxon>Bacillati</taxon>
        <taxon>Actinomycetota</taxon>
        <taxon>Actinomycetes</taxon>
        <taxon>Micrococcales</taxon>
        <taxon>Microbacteriaceae</taxon>
        <taxon>Cryobacterium</taxon>
    </lineage>
</organism>
<dbReference type="OrthoDB" id="9758822at2"/>
<dbReference type="AlphaFoldDB" id="A0A4R9B5K8"/>
<dbReference type="InterPro" id="IPR038417">
    <property type="entry name" value="Alpga-gal_N_sf"/>
</dbReference>
<dbReference type="EC" id="3.2.1.22" evidence="2"/>
<dbReference type="Proteomes" id="UP000298313">
    <property type="component" value="Unassembled WGS sequence"/>
</dbReference>
<dbReference type="InterPro" id="IPR031704">
    <property type="entry name" value="Glyco_hydro_36_N"/>
</dbReference>
<reference evidence="7 8" key="1">
    <citation type="submission" date="2019-03" db="EMBL/GenBank/DDBJ databases">
        <title>Genomics of glacier-inhabiting Cryobacterium strains.</title>
        <authorList>
            <person name="Liu Q."/>
            <person name="Xin Y.-H."/>
        </authorList>
    </citation>
    <scope>NUCLEOTIDE SEQUENCE [LARGE SCALE GENOMIC DNA]</scope>
    <source>
        <strain evidence="7 8">Hh4</strain>
    </source>
</reference>
<dbReference type="GO" id="GO:0016052">
    <property type="term" value="P:carbohydrate catabolic process"/>
    <property type="evidence" value="ECO:0007669"/>
    <property type="project" value="InterPro"/>
</dbReference>
<dbReference type="Pfam" id="PF16874">
    <property type="entry name" value="Glyco_hydro_36C"/>
    <property type="match status" value="1"/>
</dbReference>
<dbReference type="EMBL" id="SOHH01000073">
    <property type="protein sequence ID" value="TFD76023.1"/>
    <property type="molecule type" value="Genomic_DNA"/>
</dbReference>
<dbReference type="InterPro" id="IPR002252">
    <property type="entry name" value="Glyco_hydro_36"/>
</dbReference>
<dbReference type="PRINTS" id="PR00743">
    <property type="entry name" value="GLHYDRLASE36"/>
</dbReference>
<evidence type="ECO:0000256" key="1">
    <source>
        <dbReference type="ARBA" id="ARBA00001255"/>
    </source>
</evidence>
<evidence type="ECO:0000256" key="3">
    <source>
        <dbReference type="ARBA" id="ARBA00022801"/>
    </source>
</evidence>